<comment type="caution">
    <text evidence="3">The sequence shown here is derived from an EMBL/GenBank/DDBJ whole genome shotgun (WGS) entry which is preliminary data.</text>
</comment>
<dbReference type="OrthoDB" id="3237105at2759"/>
<feature type="compositionally biased region" description="Polar residues" evidence="2">
    <location>
        <begin position="240"/>
        <end position="260"/>
    </location>
</feature>
<feature type="coiled-coil region" evidence="1">
    <location>
        <begin position="735"/>
        <end position="769"/>
    </location>
</feature>
<evidence type="ECO:0000313" key="4">
    <source>
        <dbReference type="Proteomes" id="UP000623467"/>
    </source>
</evidence>
<evidence type="ECO:0000256" key="1">
    <source>
        <dbReference type="SAM" id="Coils"/>
    </source>
</evidence>
<name>A0A8H7DIV0_9AGAR</name>
<evidence type="ECO:0000256" key="2">
    <source>
        <dbReference type="SAM" id="MobiDB-lite"/>
    </source>
</evidence>
<feature type="region of interest" description="Disordered" evidence="2">
    <location>
        <begin position="951"/>
        <end position="973"/>
    </location>
</feature>
<dbReference type="PANTHER" id="PTHR33096:SF1">
    <property type="entry name" value="CXC1-LIKE CYSTEINE CLUSTER ASSOCIATED WITH KDZ TRANSPOSASES DOMAIN-CONTAINING PROTEIN"/>
    <property type="match status" value="1"/>
</dbReference>
<dbReference type="Pfam" id="PF18758">
    <property type="entry name" value="KDZ"/>
    <property type="match status" value="1"/>
</dbReference>
<dbReference type="AlphaFoldDB" id="A0A8H7DIV0"/>
<proteinExistence type="predicted"/>
<dbReference type="PANTHER" id="PTHR33096">
    <property type="entry name" value="CXC2 DOMAIN-CONTAINING PROTEIN"/>
    <property type="match status" value="1"/>
</dbReference>
<sequence length="999" mass="112492">MADDFHAFGHPSLSTFFPSDRPSSPAKKQLRENQWHAWTYDVIPALVLVYMQLLHKTESLRNTEDLVLPTPPHCKCNKRTLAIAVIRMTRIEHISLVVCACSPAPASLLRAGLFGCSPRHPSLAVDLQVLDFVMALFLNVPPNNTVMANTLEGFLAKHGYKLATKDTLRVRFGNALEWYTSLCLATRAKIDQLLDNAREIALDFDDPNPATLSSTQDQPFDDLPPSSPLPASLSPFRGAASSTTQTPVSSPIRLRSSTTGDLPPSSPLPVSSSPIRGATSLTTDTPVSSPIRPHPSTTEPPTPRTPKRRRDAAAAGDEPEEEHAKNPFPEPPPHSSTTEPPTPRTPKRRRGAAAAGDKPEEECAKNPFPEPPSRSSTTEPQTPRTPKRRRDAVSADDEPREQERAKNPFPDSPPCTRPSAYLIRRCPACFGGLEHDPSQPVDIHVCGDACFNQKRRRNGCVDPCRTHPHTVFVPAETADQMGAYVEDIRPPKPKPAKQARAEEEEDGYEPGLKVPRSVLIECEKSFKAADENRKKASTKFFEDTGIMGLLCRHDRVLFLVNMRSTGEKQYYMLALIEMLFQHLPANIRVGILYDIACLLHVSCLKYDFLRRYLDRILFGYHRRLFTIDLQIEHADRASLGRLAGWLVRRNIHCEEKLREALADLKACGHSEAVLREHWKNQVEVQTHPLKRRAKKHGAAAVDQVLAARKASEAAFDHVKFLEETLADLSNPPHERVYAELNIDAARKSLKQAKEKAKQLERQLGIEDSTLVKKLAHSAYYELVQTYNKLCGQIVKLIRDKHAPKGAVAPPEIQEKGIYQLDVDDMIWQDLGLDEDDEEPPVWLTDNRVRSGIRAMFQKDRCEEEAPRLLRERRHLQIWFATEWMVVGDLIAAMEGGVRYQFELQRQKLLELYVHWKKSLDRIAFDDADLPEWGPTDAEVKACQTSNVTPSWVEEDQGNESDGGEWEEEDDEDNDIFQIVEAVERADNHRGGNEDADFWV</sequence>
<protein>
    <recommendedName>
        <fullName evidence="5">CxC1-like cysteine cluster associated with KDZ transposases domain-containing protein</fullName>
    </recommendedName>
</protein>
<keyword evidence="4" id="KW-1185">Reference proteome</keyword>
<dbReference type="InterPro" id="IPR040521">
    <property type="entry name" value="KDZ"/>
</dbReference>
<keyword evidence="1" id="KW-0175">Coiled coil</keyword>
<feature type="compositionally biased region" description="Acidic residues" evidence="2">
    <location>
        <begin position="952"/>
        <end position="973"/>
    </location>
</feature>
<dbReference type="Proteomes" id="UP000623467">
    <property type="component" value="Unassembled WGS sequence"/>
</dbReference>
<organism evidence="3 4">
    <name type="scientific">Mycena sanguinolenta</name>
    <dbReference type="NCBI Taxonomy" id="230812"/>
    <lineage>
        <taxon>Eukaryota</taxon>
        <taxon>Fungi</taxon>
        <taxon>Dikarya</taxon>
        <taxon>Basidiomycota</taxon>
        <taxon>Agaricomycotina</taxon>
        <taxon>Agaricomycetes</taxon>
        <taxon>Agaricomycetidae</taxon>
        <taxon>Agaricales</taxon>
        <taxon>Marasmiineae</taxon>
        <taxon>Mycenaceae</taxon>
        <taxon>Mycena</taxon>
    </lineage>
</organism>
<reference evidence="3" key="1">
    <citation type="submission" date="2020-05" db="EMBL/GenBank/DDBJ databases">
        <title>Mycena genomes resolve the evolution of fungal bioluminescence.</title>
        <authorList>
            <person name="Tsai I.J."/>
        </authorList>
    </citation>
    <scope>NUCLEOTIDE SEQUENCE</scope>
    <source>
        <strain evidence="3">160909Yilan</strain>
    </source>
</reference>
<feature type="region of interest" description="Disordered" evidence="2">
    <location>
        <begin position="486"/>
        <end position="507"/>
    </location>
</feature>
<feature type="compositionally biased region" description="Polar residues" evidence="2">
    <location>
        <begin position="279"/>
        <end position="288"/>
    </location>
</feature>
<evidence type="ECO:0008006" key="5">
    <source>
        <dbReference type="Google" id="ProtNLM"/>
    </source>
</evidence>
<feature type="region of interest" description="Disordered" evidence="2">
    <location>
        <begin position="205"/>
        <end position="416"/>
    </location>
</feature>
<dbReference type="EMBL" id="JACAZH010000003">
    <property type="protein sequence ID" value="KAF7372941.1"/>
    <property type="molecule type" value="Genomic_DNA"/>
</dbReference>
<gene>
    <name evidence="3" type="ORF">MSAN_00501100</name>
</gene>
<feature type="compositionally biased region" description="Pro residues" evidence="2">
    <location>
        <begin position="328"/>
        <end position="344"/>
    </location>
</feature>
<accession>A0A8H7DIV0</accession>
<feature type="compositionally biased region" description="Low complexity" evidence="2">
    <location>
        <begin position="373"/>
        <end position="384"/>
    </location>
</feature>
<evidence type="ECO:0000313" key="3">
    <source>
        <dbReference type="EMBL" id="KAF7372941.1"/>
    </source>
</evidence>